<feature type="binding site" evidence="4">
    <location>
        <position position="49"/>
    </location>
    <ligand>
        <name>substrate</name>
    </ligand>
</feature>
<feature type="binding site" evidence="4">
    <location>
        <begin position="129"/>
        <end position="137"/>
    </location>
    <ligand>
        <name>ATP</name>
        <dbReference type="ChEBI" id="CHEBI:30616"/>
    </ligand>
</feature>
<protein>
    <recommendedName>
        <fullName evidence="5">5-formyltetrahydrofolate cyclo-ligase</fullName>
        <ecNumber evidence="5">6.3.3.2</ecNumber>
    </recommendedName>
</protein>
<dbReference type="GO" id="GO:0046872">
    <property type="term" value="F:metal ion binding"/>
    <property type="evidence" value="ECO:0007669"/>
    <property type="project" value="UniProtKB-KW"/>
</dbReference>
<proteinExistence type="inferred from homology"/>
<keyword evidence="2 4" id="KW-0547">Nucleotide-binding</keyword>
<dbReference type="SUPFAM" id="SSF100950">
    <property type="entry name" value="NagB/RpiA/CoA transferase-like"/>
    <property type="match status" value="1"/>
</dbReference>
<keyword evidence="5" id="KW-0460">Magnesium</keyword>
<dbReference type="NCBIfam" id="TIGR02727">
    <property type="entry name" value="MTHFS_bact"/>
    <property type="match status" value="1"/>
</dbReference>
<comment type="similarity">
    <text evidence="1 5">Belongs to the 5-formyltetrahydrofolate cyclo-ligase family.</text>
</comment>
<feature type="binding site" evidence="4">
    <location>
        <begin position="3"/>
        <end position="7"/>
    </location>
    <ligand>
        <name>ATP</name>
        <dbReference type="ChEBI" id="CHEBI:30616"/>
    </ligand>
</feature>
<gene>
    <name evidence="6" type="ORF">SAMN05216216_11042</name>
</gene>
<dbReference type="GO" id="GO:0009396">
    <property type="term" value="P:folic acid-containing compound biosynthetic process"/>
    <property type="evidence" value="ECO:0007669"/>
    <property type="project" value="TreeGrafter"/>
</dbReference>
<dbReference type="EMBL" id="FNFY01000010">
    <property type="protein sequence ID" value="SDK80838.1"/>
    <property type="molecule type" value="Genomic_DNA"/>
</dbReference>
<dbReference type="Pfam" id="PF01812">
    <property type="entry name" value="5-FTHF_cyc-lig"/>
    <property type="match status" value="1"/>
</dbReference>
<evidence type="ECO:0000313" key="7">
    <source>
        <dbReference type="Proteomes" id="UP000199008"/>
    </source>
</evidence>
<keyword evidence="7" id="KW-1185">Reference proteome</keyword>
<dbReference type="STRING" id="576118.SAMN05216216_11042"/>
<evidence type="ECO:0000256" key="3">
    <source>
        <dbReference type="ARBA" id="ARBA00022840"/>
    </source>
</evidence>
<evidence type="ECO:0000313" key="6">
    <source>
        <dbReference type="EMBL" id="SDK80838.1"/>
    </source>
</evidence>
<keyword evidence="5" id="KW-0479">Metal-binding</keyword>
<dbReference type="PIRSF" id="PIRSF006806">
    <property type="entry name" value="FTHF_cligase"/>
    <property type="match status" value="1"/>
</dbReference>
<dbReference type="InterPro" id="IPR024185">
    <property type="entry name" value="FTHF_cligase-like_sf"/>
</dbReference>
<dbReference type="InterPro" id="IPR037171">
    <property type="entry name" value="NagB/RpiA_transferase-like"/>
</dbReference>
<dbReference type="PANTHER" id="PTHR23407:SF1">
    <property type="entry name" value="5-FORMYLTETRAHYDROFOLATE CYCLO-LIGASE"/>
    <property type="match status" value="1"/>
</dbReference>
<evidence type="ECO:0000256" key="1">
    <source>
        <dbReference type="ARBA" id="ARBA00010638"/>
    </source>
</evidence>
<comment type="cofactor">
    <cofactor evidence="5">
        <name>Mg(2+)</name>
        <dbReference type="ChEBI" id="CHEBI:18420"/>
    </cofactor>
</comment>
<dbReference type="GO" id="GO:0005524">
    <property type="term" value="F:ATP binding"/>
    <property type="evidence" value="ECO:0007669"/>
    <property type="project" value="UniProtKB-KW"/>
</dbReference>
<keyword evidence="3 4" id="KW-0067">ATP-binding</keyword>
<dbReference type="GO" id="GO:0035999">
    <property type="term" value="P:tetrahydrofolate interconversion"/>
    <property type="evidence" value="ECO:0007669"/>
    <property type="project" value="TreeGrafter"/>
</dbReference>
<organism evidence="6 7">
    <name type="scientific">Lacicoccus qingdaonensis</name>
    <dbReference type="NCBI Taxonomy" id="576118"/>
    <lineage>
        <taxon>Bacteria</taxon>
        <taxon>Bacillati</taxon>
        <taxon>Bacillota</taxon>
        <taxon>Bacilli</taxon>
        <taxon>Bacillales</taxon>
        <taxon>Salinicoccaceae</taxon>
        <taxon>Lacicoccus</taxon>
    </lineage>
</organism>
<reference evidence="7" key="1">
    <citation type="submission" date="2016-10" db="EMBL/GenBank/DDBJ databases">
        <authorList>
            <person name="Varghese N."/>
            <person name="Submissions S."/>
        </authorList>
    </citation>
    <scope>NUCLEOTIDE SEQUENCE [LARGE SCALE GENOMIC DNA]</scope>
    <source>
        <strain evidence="7">CGMCC 1.8895</strain>
    </source>
</reference>
<comment type="catalytic activity">
    <reaction evidence="5">
        <text>(6S)-5-formyl-5,6,7,8-tetrahydrofolate + ATP = (6R)-5,10-methenyltetrahydrofolate + ADP + phosphate</text>
        <dbReference type="Rhea" id="RHEA:10488"/>
        <dbReference type="ChEBI" id="CHEBI:30616"/>
        <dbReference type="ChEBI" id="CHEBI:43474"/>
        <dbReference type="ChEBI" id="CHEBI:57455"/>
        <dbReference type="ChEBI" id="CHEBI:57457"/>
        <dbReference type="ChEBI" id="CHEBI:456216"/>
        <dbReference type="EC" id="6.3.3.2"/>
    </reaction>
</comment>
<evidence type="ECO:0000256" key="4">
    <source>
        <dbReference type="PIRSR" id="PIRSR006806-1"/>
    </source>
</evidence>
<feature type="binding site" evidence="4">
    <location>
        <position position="54"/>
    </location>
    <ligand>
        <name>substrate</name>
    </ligand>
</feature>
<name>A0A1G9EXS3_9BACL</name>
<dbReference type="InterPro" id="IPR002698">
    <property type="entry name" value="FTHF_cligase"/>
</dbReference>
<dbReference type="PANTHER" id="PTHR23407">
    <property type="entry name" value="ATPASE INHIBITOR/5-FORMYLTETRAHYDROFOLATE CYCLO-LIGASE"/>
    <property type="match status" value="1"/>
</dbReference>
<dbReference type="OrthoDB" id="9801938at2"/>
<evidence type="ECO:0000256" key="5">
    <source>
        <dbReference type="RuleBase" id="RU361279"/>
    </source>
</evidence>
<dbReference type="Gene3D" id="3.40.50.10420">
    <property type="entry name" value="NagB/RpiA/CoA transferase-like"/>
    <property type="match status" value="1"/>
</dbReference>
<sequence length="185" mass="21221">MSKKESRKNMINTLSELDENYKTEQEDILKKELLDFIKVNNFKSVGIVLSMPHEMDTDGIISTLLEDGIKVYNPVVDYKAKVMNFYPFTNMEDILKDKKGIRIPPTTVKTNNFELVVVPGLVFDEQGYRIGYGGGYYDKFLAEFEGQKVSVIFDEQFGHVEHESHDIPVDYIITPTRKIDAKAGR</sequence>
<evidence type="ECO:0000256" key="2">
    <source>
        <dbReference type="ARBA" id="ARBA00022741"/>
    </source>
</evidence>
<accession>A0A1G9EXS3</accession>
<dbReference type="RefSeq" id="WP_092986050.1">
    <property type="nucleotide sequence ID" value="NZ_FNFY01000010.1"/>
</dbReference>
<dbReference type="AlphaFoldDB" id="A0A1G9EXS3"/>
<keyword evidence="6" id="KW-0436">Ligase</keyword>
<dbReference type="Proteomes" id="UP000199008">
    <property type="component" value="Unassembled WGS sequence"/>
</dbReference>
<dbReference type="GO" id="GO:0030272">
    <property type="term" value="F:5-formyltetrahydrofolate cyclo-ligase activity"/>
    <property type="evidence" value="ECO:0007669"/>
    <property type="project" value="UniProtKB-EC"/>
</dbReference>
<dbReference type="EC" id="6.3.3.2" evidence="5"/>